<reference evidence="2" key="1">
    <citation type="submission" date="2016-11" db="UniProtKB">
        <authorList>
            <consortium name="WormBaseParasite"/>
        </authorList>
    </citation>
    <scope>IDENTIFICATION</scope>
</reference>
<name>A0A1I7XSA3_HETBA</name>
<keyword evidence="1" id="KW-1185">Reference proteome</keyword>
<evidence type="ECO:0000313" key="2">
    <source>
        <dbReference type="WBParaSite" id="Hba_20207"/>
    </source>
</evidence>
<accession>A0A1I7XSA3</accession>
<protein>
    <submittedName>
        <fullName evidence="2">Transposase</fullName>
    </submittedName>
</protein>
<dbReference type="Proteomes" id="UP000095283">
    <property type="component" value="Unplaced"/>
</dbReference>
<sequence>MGSDIQKVRQVTSEILDRLPKKPASRDINYLWISCNTVNTIQTESKNSLIFIRKVERELFKYEKNRHLPLEELSAEDKLNIQFDSLKPSLRIFHPYLSIFTIDSLIA</sequence>
<organism evidence="1 2">
    <name type="scientific">Heterorhabditis bacteriophora</name>
    <name type="common">Entomopathogenic nematode worm</name>
    <dbReference type="NCBI Taxonomy" id="37862"/>
    <lineage>
        <taxon>Eukaryota</taxon>
        <taxon>Metazoa</taxon>
        <taxon>Ecdysozoa</taxon>
        <taxon>Nematoda</taxon>
        <taxon>Chromadorea</taxon>
        <taxon>Rhabditida</taxon>
        <taxon>Rhabditina</taxon>
        <taxon>Rhabditomorpha</taxon>
        <taxon>Strongyloidea</taxon>
        <taxon>Heterorhabditidae</taxon>
        <taxon>Heterorhabditis</taxon>
    </lineage>
</organism>
<dbReference type="WBParaSite" id="Hba_20207">
    <property type="protein sequence ID" value="Hba_20207"/>
    <property type="gene ID" value="Hba_20207"/>
</dbReference>
<dbReference type="AlphaFoldDB" id="A0A1I7XSA3"/>
<proteinExistence type="predicted"/>
<evidence type="ECO:0000313" key="1">
    <source>
        <dbReference type="Proteomes" id="UP000095283"/>
    </source>
</evidence>